<evidence type="ECO:0000256" key="6">
    <source>
        <dbReference type="HAMAP-Rule" id="MF_03187"/>
    </source>
</evidence>
<keyword evidence="4 6" id="KW-0808">Transferase</keyword>
<reference evidence="7" key="3">
    <citation type="submission" date="2025-09" db="UniProtKB">
        <authorList>
            <consortium name="Ensembl"/>
        </authorList>
    </citation>
    <scope>IDENTIFICATION</scope>
</reference>
<comment type="subcellular location">
    <subcellularLocation>
        <location evidence="1 6">Cytoplasm</location>
    </subcellularLocation>
</comment>
<dbReference type="GO" id="GO:0005737">
    <property type="term" value="C:cytoplasm"/>
    <property type="evidence" value="ECO:0007669"/>
    <property type="project" value="UniProtKB-SubCell"/>
</dbReference>
<dbReference type="GO" id="GO:0003676">
    <property type="term" value="F:nucleic acid binding"/>
    <property type="evidence" value="ECO:0007669"/>
    <property type="project" value="InterPro"/>
</dbReference>
<evidence type="ECO:0000256" key="4">
    <source>
        <dbReference type="ARBA" id="ARBA00022679"/>
    </source>
</evidence>
<dbReference type="Pfam" id="PF10237">
    <property type="entry name" value="N6-adenineMlase"/>
    <property type="match status" value="1"/>
</dbReference>
<dbReference type="InterPro" id="IPR041370">
    <property type="entry name" value="Mlase_EEF1AKMT1/ZCCHC4"/>
</dbReference>
<dbReference type="GO" id="GO:0016279">
    <property type="term" value="F:protein-lysine N-methyltransferase activity"/>
    <property type="evidence" value="ECO:0007669"/>
    <property type="project" value="UniProtKB-UniRule"/>
</dbReference>
<reference evidence="7" key="2">
    <citation type="submission" date="2025-08" db="UniProtKB">
        <authorList>
            <consortium name="Ensembl"/>
        </authorList>
    </citation>
    <scope>IDENTIFICATION</scope>
</reference>
<name>A0A8B9XDP6_BOSMU</name>
<evidence type="ECO:0000256" key="5">
    <source>
        <dbReference type="ARBA" id="ARBA00049497"/>
    </source>
</evidence>
<dbReference type="Proteomes" id="UP000694520">
    <property type="component" value="Chromosome 15"/>
</dbReference>
<dbReference type="GeneTree" id="ENSGT00390000016366"/>
<evidence type="ECO:0000256" key="3">
    <source>
        <dbReference type="ARBA" id="ARBA00022603"/>
    </source>
</evidence>
<protein>
    <recommendedName>
        <fullName evidence="6">EEF1A lysine methyltransferase 1</fullName>
        <ecNumber evidence="6">2.1.1.-</ecNumber>
    </recommendedName>
    <alternativeName>
        <fullName evidence="6">N(6)-adenine-specific DNA methyltransferase 2</fullName>
    </alternativeName>
    <alternativeName>
        <fullName evidence="6">Protein-lysine N-methyltransferase N6AMT2</fullName>
    </alternativeName>
</protein>
<comment type="similarity">
    <text evidence="6">Belongs to the class I-like SAM-binding methyltransferase superfamily. EFM5 family.</text>
</comment>
<reference evidence="7" key="1">
    <citation type="submission" date="2019-05" db="EMBL/GenBank/DDBJ databases">
        <authorList>
            <person name="Zhang S."/>
            <person name="Liu J."/>
        </authorList>
    </citation>
    <scope>NUCLEOTIDE SEQUENCE [LARGE SCALE GENOMIC DNA]</scope>
</reference>
<sequence>MSDSEDEGPPQLSSYALAALQEFYAEQQHHHSDLCGDDKYNIGIIEENWQLSQFWYSPETATRLAEDAVAAAGEGGRIACVSAPSVYQKLRERHRDDVSVCIFEYDRRFAIYGEDFVYYDYKNPVDLPERIATHSFDIVVADPPYLSEECLRKMSETIKLLTRGKILLCTGLCWPTTHPVTSFHLSPCTLGLRCCCLSGPVENSVARRPGSGVWREVRAPGVLSVLSSVSTSNVSGSASLADKEICNLWG</sequence>
<dbReference type="InterPro" id="IPR019369">
    <property type="entry name" value="Efm5/EEF1AKMT1"/>
</dbReference>
<keyword evidence="3 6" id="KW-0489">Methyltransferase</keyword>
<dbReference type="Ensembl" id="ENSBGRT00000023791.1">
    <property type="protein sequence ID" value="ENSBGRP00000020572.1"/>
    <property type="gene ID" value="ENSBGRG00000012982.1"/>
</dbReference>
<organism evidence="7 8">
    <name type="scientific">Bos mutus grunniens</name>
    <name type="common">Wild yak</name>
    <name type="synonym">Bos grunniens</name>
    <dbReference type="NCBI Taxonomy" id="30521"/>
    <lineage>
        <taxon>Eukaryota</taxon>
        <taxon>Metazoa</taxon>
        <taxon>Chordata</taxon>
        <taxon>Craniata</taxon>
        <taxon>Vertebrata</taxon>
        <taxon>Euteleostomi</taxon>
        <taxon>Mammalia</taxon>
        <taxon>Eutheria</taxon>
        <taxon>Laurasiatheria</taxon>
        <taxon>Artiodactyla</taxon>
        <taxon>Ruminantia</taxon>
        <taxon>Pecora</taxon>
        <taxon>Bovidae</taxon>
        <taxon>Bovinae</taxon>
        <taxon>Bos</taxon>
    </lineage>
</organism>
<comment type="catalytic activity">
    <reaction evidence="5">
        <text>L-lysyl-[protein] + 3 S-adenosyl-L-methionine = N(6),N(6),N(6)-trimethyl-L-lysyl-[protein] + 3 S-adenosyl-L-homocysteine + 3 H(+)</text>
        <dbReference type="Rhea" id="RHEA:54192"/>
        <dbReference type="Rhea" id="RHEA-COMP:9752"/>
        <dbReference type="Rhea" id="RHEA-COMP:13826"/>
        <dbReference type="ChEBI" id="CHEBI:15378"/>
        <dbReference type="ChEBI" id="CHEBI:29969"/>
        <dbReference type="ChEBI" id="CHEBI:57856"/>
        <dbReference type="ChEBI" id="CHEBI:59789"/>
        <dbReference type="ChEBI" id="CHEBI:61961"/>
    </reaction>
    <physiologicalReaction direction="left-to-right" evidence="5">
        <dbReference type="Rhea" id="RHEA:54193"/>
    </physiologicalReaction>
</comment>
<dbReference type="AlphaFoldDB" id="A0A8B9XDP6"/>
<evidence type="ECO:0000256" key="1">
    <source>
        <dbReference type="ARBA" id="ARBA00004496"/>
    </source>
</evidence>
<dbReference type="GO" id="GO:0032259">
    <property type="term" value="P:methylation"/>
    <property type="evidence" value="ECO:0007669"/>
    <property type="project" value="UniProtKB-KW"/>
</dbReference>
<proteinExistence type="inferred from homology"/>
<dbReference type="PROSITE" id="PS00092">
    <property type="entry name" value="N6_MTASE"/>
    <property type="match status" value="1"/>
</dbReference>
<keyword evidence="8" id="KW-1185">Reference proteome</keyword>
<evidence type="ECO:0000256" key="2">
    <source>
        <dbReference type="ARBA" id="ARBA00022490"/>
    </source>
</evidence>
<dbReference type="EC" id="2.1.1.-" evidence="6"/>
<evidence type="ECO:0000313" key="8">
    <source>
        <dbReference type="Proteomes" id="UP000694520"/>
    </source>
</evidence>
<dbReference type="InterPro" id="IPR002052">
    <property type="entry name" value="DNA_methylase_N6_adenine_CS"/>
</dbReference>
<dbReference type="PANTHER" id="PTHR13200">
    <property type="entry name" value="EEF1A LYSINE METHYLTRANSFERASE 1"/>
    <property type="match status" value="1"/>
</dbReference>
<dbReference type="HAMAP" id="MF_03187">
    <property type="entry name" value="Methyltr_EFM5"/>
    <property type="match status" value="1"/>
</dbReference>
<dbReference type="PANTHER" id="PTHR13200:SF0">
    <property type="entry name" value="EEF1A LYSINE METHYLTRANSFERASE 1"/>
    <property type="match status" value="1"/>
</dbReference>
<accession>A0A8B9XDP6</accession>
<comment type="function">
    <text evidence="6">Protein-lysine methyltransferase that selectively catalyzes the trimethylation of EEF1A at 'Lys-79'.</text>
</comment>
<gene>
    <name evidence="6 7" type="primary">EEF1AKMT1</name>
    <name evidence="6" type="synonym">N6AMT2</name>
</gene>
<comment type="caution">
    <text evidence="6">Was originally thought to be an N(6)-adenine-specific DNA methyltransferase based on primary sequence and predicted secondary structure.</text>
</comment>
<evidence type="ECO:0000313" key="7">
    <source>
        <dbReference type="Ensembl" id="ENSBGRP00000020572.1"/>
    </source>
</evidence>
<keyword evidence="2 6" id="KW-0963">Cytoplasm</keyword>